<dbReference type="Proteomes" id="UP000799770">
    <property type="component" value="Unassembled WGS sequence"/>
</dbReference>
<dbReference type="Pfam" id="PF00293">
    <property type="entry name" value="NUDIX"/>
    <property type="match status" value="1"/>
</dbReference>
<evidence type="ECO:0000313" key="4">
    <source>
        <dbReference type="Proteomes" id="UP000799770"/>
    </source>
</evidence>
<feature type="domain" description="Nudix hydrolase" evidence="2">
    <location>
        <begin position="31"/>
        <end position="90"/>
    </location>
</feature>
<dbReference type="InterPro" id="IPR051325">
    <property type="entry name" value="Nudix_hydrolase_domain"/>
</dbReference>
<dbReference type="AlphaFoldDB" id="A0A6A5ZRC3"/>
<dbReference type="GO" id="GO:0006754">
    <property type="term" value="P:ATP biosynthetic process"/>
    <property type="evidence" value="ECO:0007669"/>
    <property type="project" value="TreeGrafter"/>
</dbReference>
<dbReference type="InterPro" id="IPR000086">
    <property type="entry name" value="NUDIX_hydrolase_dom"/>
</dbReference>
<accession>A0A6A5ZRC3</accession>
<dbReference type="SUPFAM" id="SSF55811">
    <property type="entry name" value="Nudix"/>
    <property type="match status" value="1"/>
</dbReference>
<dbReference type="OrthoDB" id="10259236at2759"/>
<dbReference type="InterPro" id="IPR015797">
    <property type="entry name" value="NUDIX_hydrolase-like_dom_sf"/>
</dbReference>
<keyword evidence="4" id="KW-1185">Reference proteome</keyword>
<dbReference type="Gene3D" id="3.90.79.10">
    <property type="entry name" value="Nucleoside Triphosphate Pyrophosphohydrolase"/>
    <property type="match status" value="1"/>
</dbReference>
<dbReference type="EMBL" id="ML977313">
    <property type="protein sequence ID" value="KAF2120808.1"/>
    <property type="molecule type" value="Genomic_DNA"/>
</dbReference>
<protein>
    <submittedName>
        <fullName evidence="3">NUDIX domain-containing protein</fullName>
    </submittedName>
</protein>
<sequence length="174" mass="19506">MAQSGFVTRQLPSENFVESCGAILFDLADPATKKVCLVNYLKTNEWLLPKGRRNFAEQRKEAAIREIIEETGYRCHIHPVTMPTRALKQDGPDVAQVLPGATEPFMVTIRDLKDGASVKFIYWYIAALDEEARGSRGAGEPQFVPEFFALSDAVDKLQFQSDRDVLSRAIQLVT</sequence>
<dbReference type="InterPro" id="IPR020084">
    <property type="entry name" value="NUDIX_hydrolase_CS"/>
</dbReference>
<reference evidence="3" key="1">
    <citation type="journal article" date="2020" name="Stud. Mycol.">
        <title>101 Dothideomycetes genomes: a test case for predicting lifestyles and emergence of pathogens.</title>
        <authorList>
            <person name="Haridas S."/>
            <person name="Albert R."/>
            <person name="Binder M."/>
            <person name="Bloem J."/>
            <person name="Labutti K."/>
            <person name="Salamov A."/>
            <person name="Andreopoulos B."/>
            <person name="Baker S."/>
            <person name="Barry K."/>
            <person name="Bills G."/>
            <person name="Bluhm B."/>
            <person name="Cannon C."/>
            <person name="Castanera R."/>
            <person name="Culley D."/>
            <person name="Daum C."/>
            <person name="Ezra D."/>
            <person name="Gonzalez J."/>
            <person name="Henrissat B."/>
            <person name="Kuo A."/>
            <person name="Liang C."/>
            <person name="Lipzen A."/>
            <person name="Lutzoni F."/>
            <person name="Magnuson J."/>
            <person name="Mondo S."/>
            <person name="Nolan M."/>
            <person name="Ohm R."/>
            <person name="Pangilinan J."/>
            <person name="Park H.-J."/>
            <person name="Ramirez L."/>
            <person name="Alfaro M."/>
            <person name="Sun H."/>
            <person name="Tritt A."/>
            <person name="Yoshinaga Y."/>
            <person name="Zwiers L.-H."/>
            <person name="Turgeon B."/>
            <person name="Goodwin S."/>
            <person name="Spatafora J."/>
            <person name="Crous P."/>
            <person name="Grigoriev I."/>
        </authorList>
    </citation>
    <scope>NUCLEOTIDE SEQUENCE</scope>
    <source>
        <strain evidence="3">CBS 627.86</strain>
    </source>
</reference>
<keyword evidence="1" id="KW-0378">Hydrolase</keyword>
<name>A0A6A5ZRC3_9PLEO</name>
<gene>
    <name evidence="3" type="ORF">BDV96DRAFT_641462</name>
</gene>
<organism evidence="3 4">
    <name type="scientific">Lophiotrema nucula</name>
    <dbReference type="NCBI Taxonomy" id="690887"/>
    <lineage>
        <taxon>Eukaryota</taxon>
        <taxon>Fungi</taxon>
        <taxon>Dikarya</taxon>
        <taxon>Ascomycota</taxon>
        <taxon>Pezizomycotina</taxon>
        <taxon>Dothideomycetes</taxon>
        <taxon>Pleosporomycetidae</taxon>
        <taxon>Pleosporales</taxon>
        <taxon>Lophiotremataceae</taxon>
        <taxon>Lophiotrema</taxon>
    </lineage>
</organism>
<dbReference type="GO" id="GO:0006167">
    <property type="term" value="P:AMP biosynthetic process"/>
    <property type="evidence" value="ECO:0007669"/>
    <property type="project" value="TreeGrafter"/>
</dbReference>
<evidence type="ECO:0000259" key="2">
    <source>
        <dbReference type="Pfam" id="PF00293"/>
    </source>
</evidence>
<evidence type="ECO:0000256" key="1">
    <source>
        <dbReference type="ARBA" id="ARBA00022801"/>
    </source>
</evidence>
<proteinExistence type="predicted"/>
<dbReference type="PANTHER" id="PTHR21340:SF0">
    <property type="entry name" value="BIS(5'-NUCLEOSYL)-TETRAPHOSPHATASE [ASYMMETRICAL]"/>
    <property type="match status" value="1"/>
</dbReference>
<dbReference type="GO" id="GO:0004081">
    <property type="term" value="F:bis(5'-nucleosyl)-tetraphosphatase (asymmetrical) activity"/>
    <property type="evidence" value="ECO:0007669"/>
    <property type="project" value="TreeGrafter"/>
</dbReference>
<dbReference type="PROSITE" id="PS00893">
    <property type="entry name" value="NUDIX_BOX"/>
    <property type="match status" value="1"/>
</dbReference>
<dbReference type="PANTHER" id="PTHR21340">
    <property type="entry name" value="DIADENOSINE 5,5-P1,P4-TETRAPHOSPHATE PYROPHOSPHOHYDROLASE MUTT"/>
    <property type="match status" value="1"/>
</dbReference>
<evidence type="ECO:0000313" key="3">
    <source>
        <dbReference type="EMBL" id="KAF2120808.1"/>
    </source>
</evidence>